<keyword evidence="2" id="KW-0812">Transmembrane</keyword>
<comment type="caution">
    <text evidence="3">The sequence shown here is derived from an EMBL/GenBank/DDBJ whole genome shotgun (WGS) entry which is preliminary data.</text>
</comment>
<name>A0ABD3KBG8_EUCGL</name>
<protein>
    <submittedName>
        <fullName evidence="3">Uncharacterized protein</fullName>
    </submittedName>
</protein>
<feature type="compositionally biased region" description="Low complexity" evidence="1">
    <location>
        <begin position="336"/>
        <end position="351"/>
    </location>
</feature>
<feature type="transmembrane region" description="Helical" evidence="2">
    <location>
        <begin position="31"/>
        <end position="50"/>
    </location>
</feature>
<evidence type="ECO:0000313" key="3">
    <source>
        <dbReference type="EMBL" id="KAL3736014.1"/>
    </source>
</evidence>
<organism evidence="3 4">
    <name type="scientific">Eucalyptus globulus</name>
    <name type="common">Tasmanian blue gum</name>
    <dbReference type="NCBI Taxonomy" id="34317"/>
    <lineage>
        <taxon>Eukaryota</taxon>
        <taxon>Viridiplantae</taxon>
        <taxon>Streptophyta</taxon>
        <taxon>Embryophyta</taxon>
        <taxon>Tracheophyta</taxon>
        <taxon>Spermatophyta</taxon>
        <taxon>Magnoliopsida</taxon>
        <taxon>eudicotyledons</taxon>
        <taxon>Gunneridae</taxon>
        <taxon>Pentapetalae</taxon>
        <taxon>rosids</taxon>
        <taxon>malvids</taxon>
        <taxon>Myrtales</taxon>
        <taxon>Myrtaceae</taxon>
        <taxon>Myrtoideae</taxon>
        <taxon>Eucalypteae</taxon>
        <taxon>Eucalyptus</taxon>
    </lineage>
</organism>
<dbReference type="Proteomes" id="UP001634007">
    <property type="component" value="Unassembled WGS sequence"/>
</dbReference>
<reference evidence="3 4" key="1">
    <citation type="submission" date="2024-11" db="EMBL/GenBank/DDBJ databases">
        <title>Chromosome-level genome assembly of Eucalyptus globulus Labill. provides insights into its genome evolution.</title>
        <authorList>
            <person name="Li X."/>
        </authorList>
    </citation>
    <scope>NUCLEOTIDE SEQUENCE [LARGE SCALE GENOMIC DNA]</scope>
    <source>
        <strain evidence="3">CL2024</strain>
        <tissue evidence="3">Fresh tender leaves</tissue>
    </source>
</reference>
<feature type="region of interest" description="Disordered" evidence="1">
    <location>
        <begin position="130"/>
        <end position="181"/>
    </location>
</feature>
<feature type="compositionally biased region" description="Pro residues" evidence="1">
    <location>
        <begin position="290"/>
        <end position="300"/>
    </location>
</feature>
<proteinExistence type="predicted"/>
<gene>
    <name evidence="3" type="ORF">ACJRO7_025036</name>
</gene>
<dbReference type="PANTHER" id="PTHR33098">
    <property type="entry name" value="COTTON FIBER (DUF761)"/>
    <property type="match status" value="1"/>
</dbReference>
<keyword evidence="2" id="KW-1133">Transmembrane helix</keyword>
<accession>A0ABD3KBG8</accession>
<evidence type="ECO:0000313" key="4">
    <source>
        <dbReference type="Proteomes" id="UP001634007"/>
    </source>
</evidence>
<feature type="region of interest" description="Disordered" evidence="1">
    <location>
        <begin position="224"/>
        <end position="303"/>
    </location>
</feature>
<sequence length="453" mass="50001">MEAYLATVLPFSRNPQRSPSELSAVLPSSNVLLLFLAASLAFTFFTFPCFEPHAVKKSPDSLILALVLFPIACGLLSRSNRGDNGRSSGWHLRLDTRKSSLYDPTTPCGCHDSYYLWIVYVVEEMEVPVTPPPGEQAAQRKRALKRTYQTTAHKPKDEKGGKKRGGPATKEFSSSLRMKKKKERLESIENFESLLAFQPLPSYSHQPPPSPPRVFPTLFASKKGKTKEALSAPPPVPPPPAALRKTRAKPDAVSQSTANLIAIKKSHAPVTMTPNYDESSDDSGTSSPSTPMPPPRPPFEVPSWTFAMSGHHVQIKSPNAQRHKSPDTEDDEDSISETIESASNASSEATSLLFSPSPDVNKRAGKFIATFKAWLNQEKTNSTKRRRSIDEEALVLFWILAVCSGTSEYPLCFSIFPLQFSFRVSLPCDCLKGPELSTGAHRIELEPDQIGWF</sequence>
<feature type="compositionally biased region" description="Pro residues" evidence="1">
    <location>
        <begin position="232"/>
        <end position="241"/>
    </location>
</feature>
<feature type="region of interest" description="Disordered" evidence="1">
    <location>
        <begin position="315"/>
        <end position="355"/>
    </location>
</feature>
<dbReference type="PANTHER" id="PTHR33098:SF36">
    <property type="entry name" value="HYDROXYPROLINE-RICH GLYCOPROTEIN FAMILY PROTEIN"/>
    <property type="match status" value="1"/>
</dbReference>
<keyword evidence="2" id="KW-0472">Membrane</keyword>
<evidence type="ECO:0000256" key="2">
    <source>
        <dbReference type="SAM" id="Phobius"/>
    </source>
</evidence>
<keyword evidence="4" id="KW-1185">Reference proteome</keyword>
<feature type="transmembrane region" description="Helical" evidence="2">
    <location>
        <begin position="62"/>
        <end position="79"/>
    </location>
</feature>
<dbReference type="EMBL" id="JBJKBG010000006">
    <property type="protein sequence ID" value="KAL3736014.1"/>
    <property type="molecule type" value="Genomic_DNA"/>
</dbReference>
<evidence type="ECO:0000256" key="1">
    <source>
        <dbReference type="SAM" id="MobiDB-lite"/>
    </source>
</evidence>
<dbReference type="AlphaFoldDB" id="A0ABD3KBG8"/>